<evidence type="ECO:0000313" key="2">
    <source>
        <dbReference type="EMBL" id="HGF34265.1"/>
    </source>
</evidence>
<gene>
    <name evidence="2" type="ORF">ENW96_07745</name>
</gene>
<dbReference type="AlphaFoldDB" id="A0A7C3Z249"/>
<evidence type="ECO:0000256" key="1">
    <source>
        <dbReference type="SAM" id="Coils"/>
    </source>
</evidence>
<reference evidence="2" key="1">
    <citation type="journal article" date="2020" name="mSystems">
        <title>Genome- and Community-Level Interaction Insights into Carbon Utilization and Element Cycling Functions of Hydrothermarchaeota in Hydrothermal Sediment.</title>
        <authorList>
            <person name="Zhou Z."/>
            <person name="Liu Y."/>
            <person name="Xu W."/>
            <person name="Pan J."/>
            <person name="Luo Z.H."/>
            <person name="Li M."/>
        </authorList>
    </citation>
    <scope>NUCLEOTIDE SEQUENCE [LARGE SCALE GENOMIC DNA]</scope>
    <source>
        <strain evidence="2">SpSt-897</strain>
    </source>
</reference>
<comment type="caution">
    <text evidence="2">The sequence shown here is derived from an EMBL/GenBank/DDBJ whole genome shotgun (WGS) entry which is preliminary data.</text>
</comment>
<proteinExistence type="predicted"/>
<accession>A0A7C3Z249</accession>
<protein>
    <submittedName>
        <fullName evidence="2">Uncharacterized protein</fullName>
    </submittedName>
</protein>
<organism evidence="2">
    <name type="scientific">Desulfobacca acetoxidans</name>
    <dbReference type="NCBI Taxonomy" id="60893"/>
    <lineage>
        <taxon>Bacteria</taxon>
        <taxon>Pseudomonadati</taxon>
        <taxon>Thermodesulfobacteriota</taxon>
        <taxon>Desulfobaccia</taxon>
        <taxon>Desulfobaccales</taxon>
        <taxon>Desulfobaccaceae</taxon>
        <taxon>Desulfobacca</taxon>
    </lineage>
</organism>
<feature type="coiled-coil region" evidence="1">
    <location>
        <begin position="6"/>
        <end position="38"/>
    </location>
</feature>
<name>A0A7C3Z249_9BACT</name>
<dbReference type="EMBL" id="DTMF01000193">
    <property type="protein sequence ID" value="HGF34265.1"/>
    <property type="molecule type" value="Genomic_DNA"/>
</dbReference>
<keyword evidence="1" id="KW-0175">Coiled coil</keyword>
<sequence length="69" mass="8305">MDPVQLKQLQQKVEEELRQREMALLEFWLKELKALEAKRHRDLASLQTDLRNLANRMETRYRRLKGGSP</sequence>